<evidence type="ECO:0000313" key="3">
    <source>
        <dbReference type="Proteomes" id="UP001218638"/>
    </source>
</evidence>
<dbReference type="SUPFAM" id="SSF52317">
    <property type="entry name" value="Class I glutamine amidotransferase-like"/>
    <property type="match status" value="1"/>
</dbReference>
<gene>
    <name evidence="2" type="ORF">PXH66_03910</name>
</gene>
<keyword evidence="3" id="KW-1185">Reference proteome</keyword>
<dbReference type="InterPro" id="IPR029062">
    <property type="entry name" value="Class_I_gatase-like"/>
</dbReference>
<dbReference type="KEGG" id="slom:PXH66_03910"/>
<accession>A0AAF0CQ54</accession>
<evidence type="ECO:0000313" key="2">
    <source>
        <dbReference type="EMBL" id="WED65994.1"/>
    </source>
</evidence>
<keyword evidence="2" id="KW-0121">Carboxypeptidase</keyword>
<dbReference type="SUPFAM" id="SSF53187">
    <property type="entry name" value="Zn-dependent exopeptidases"/>
    <property type="match status" value="1"/>
</dbReference>
<name>A0AAF0CQ54_9BACT</name>
<dbReference type="Gene3D" id="3.40.630.10">
    <property type="entry name" value="Zn peptidases"/>
    <property type="match status" value="1"/>
</dbReference>
<dbReference type="InterPro" id="IPR000834">
    <property type="entry name" value="Peptidase_M14"/>
</dbReference>
<organism evidence="2 3">
    <name type="scientific">Synoicihabitans lomoniglobus</name>
    <dbReference type="NCBI Taxonomy" id="2909285"/>
    <lineage>
        <taxon>Bacteria</taxon>
        <taxon>Pseudomonadati</taxon>
        <taxon>Verrucomicrobiota</taxon>
        <taxon>Opitutia</taxon>
        <taxon>Opitutales</taxon>
        <taxon>Opitutaceae</taxon>
        <taxon>Synoicihabitans</taxon>
    </lineage>
</organism>
<dbReference type="AlphaFoldDB" id="A0AAF0CQ54"/>
<feature type="domain" description="Peptidase M14" evidence="1">
    <location>
        <begin position="61"/>
        <end position="249"/>
    </location>
</feature>
<sequence length="915" mass="101036">MSRVCEFLFGSGHARRRLIGLSLILGLSLGSTQAAVETPSQFFGFKPGQTGELVRYPVVLDYLQSLAAGSDRVIYEEVGKTTMGNPFGLITVSSPENLKNLDRILEINQRLADPRGLSEDEAAALIAEGKPVYYLYATIHSTEVSNIAATTEIAYQLASGDSPEIKQILHDAVVLIEPSQNPDGQYWVVDHWYKTAGTDYQRVYPDLYHKYTGHDDNRDWFMFTQIETRLNLGIQARYRPVISHDMHQMGNRGARIFVPPFDDPFDRNMHPLLQIEQATVGQAMAEALFAAGKEGINWGARYDMWSPARQFMIYKGQPRILTEIARSNLADPQVSKDGSPLGPQEISRDFPVPYSQDTWTLQQQVDYGVIAAMAGIKHVARYGKEFMTNFYHVQKSWVTRTAKPYAFVVSAEQRDPYATYEMLEIMETAEVEIERADEAFTADGTTYPAGSYVIRTAQPYGAFAKTMLERQDYPDLKVFPGGPPKRPYDATGQTLWMLMGVDVAEIEAPFEASLDLVEQVAPVPQPPPAATAGFYLIGPESYGVFKVVSALQAADVPAVRTAEATTVAGKSFAPGTLMFPINPETQSIVTTATSSWGLPVVAATALPGVDGFALKPDTRVGLYRSANIMPGGWLMWVFDQYDVNYRVVSADDFTGDLNDRYDVIVMPSGLSKQRVIKGLDQTKNDPAEWGWAAGIGEEGWIKLRQWVHDGGTLLAIGSASETARDLLDLPIEPALPAPERNYGDEETHAEEEMVSAAGAAQKLKDTFMSPASLMYTLRDEVADPTSLFYCPGSLLDNLFDPTQPVAWGMPAQWPVFFIRDQAYRLRPSFDIQAEVVSKYPSSDILQSGWLLGEDYLKDQANVVSFEVGEGFVVTFGTQVDFRAQARATTKMVFNAIYHGPSTAIPAADVATVLAP</sequence>
<dbReference type="GO" id="GO:0006508">
    <property type="term" value="P:proteolysis"/>
    <property type="evidence" value="ECO:0007669"/>
    <property type="project" value="InterPro"/>
</dbReference>
<evidence type="ECO:0000259" key="1">
    <source>
        <dbReference type="Pfam" id="PF00246"/>
    </source>
</evidence>
<dbReference type="EMBL" id="CP119075">
    <property type="protein sequence ID" value="WED65994.1"/>
    <property type="molecule type" value="Genomic_DNA"/>
</dbReference>
<proteinExistence type="predicted"/>
<keyword evidence="2" id="KW-0378">Hydrolase</keyword>
<dbReference type="RefSeq" id="WP_330931183.1">
    <property type="nucleotide sequence ID" value="NZ_CP119075.1"/>
</dbReference>
<protein>
    <submittedName>
        <fullName evidence="2">M14 family zinc carboxypeptidase</fullName>
    </submittedName>
</protein>
<reference evidence="2" key="1">
    <citation type="submission" date="2023-03" db="EMBL/GenBank/DDBJ databases">
        <title>Lomoglobus Profundus gen. nov., sp. nov., a novel member of the phylum Verrucomicrobia, isolated from deep-marine sediment of South China Sea.</title>
        <authorList>
            <person name="Ahmad T."/>
            <person name="Ishaq S.E."/>
            <person name="Wang F."/>
        </authorList>
    </citation>
    <scope>NUCLEOTIDE SEQUENCE</scope>
    <source>
        <strain evidence="2">LMO-M01</strain>
    </source>
</reference>
<dbReference type="GO" id="GO:0004181">
    <property type="term" value="F:metallocarboxypeptidase activity"/>
    <property type="evidence" value="ECO:0007669"/>
    <property type="project" value="InterPro"/>
</dbReference>
<dbReference type="Pfam" id="PF00246">
    <property type="entry name" value="Peptidase_M14"/>
    <property type="match status" value="1"/>
</dbReference>
<keyword evidence="2" id="KW-0645">Protease</keyword>
<dbReference type="GO" id="GO:0008270">
    <property type="term" value="F:zinc ion binding"/>
    <property type="evidence" value="ECO:0007669"/>
    <property type="project" value="InterPro"/>
</dbReference>
<dbReference type="Proteomes" id="UP001218638">
    <property type="component" value="Chromosome"/>
</dbReference>